<protein>
    <recommendedName>
        <fullName evidence="1">Reverse transcriptase zinc-binding domain-containing protein</fullName>
    </recommendedName>
</protein>
<dbReference type="Pfam" id="PF13966">
    <property type="entry name" value="zf-RVT"/>
    <property type="match status" value="1"/>
</dbReference>
<reference evidence="2" key="1">
    <citation type="journal article" date="2012" name="Nature">
        <title>The tomato genome sequence provides insights into fleshy fruit evolution.</title>
        <authorList>
            <consortium name="Tomato Genome Consortium"/>
        </authorList>
    </citation>
    <scope>NUCLEOTIDE SEQUENCE [LARGE SCALE GENOMIC DNA]</scope>
    <source>
        <strain evidence="2">cv. Heinz 1706</strain>
    </source>
</reference>
<keyword evidence="3" id="KW-1185">Reference proteome</keyword>
<organism evidence="2">
    <name type="scientific">Solanum lycopersicum</name>
    <name type="common">Tomato</name>
    <name type="synonym">Lycopersicon esculentum</name>
    <dbReference type="NCBI Taxonomy" id="4081"/>
    <lineage>
        <taxon>Eukaryota</taxon>
        <taxon>Viridiplantae</taxon>
        <taxon>Streptophyta</taxon>
        <taxon>Embryophyta</taxon>
        <taxon>Tracheophyta</taxon>
        <taxon>Spermatophyta</taxon>
        <taxon>Magnoliopsida</taxon>
        <taxon>eudicotyledons</taxon>
        <taxon>Gunneridae</taxon>
        <taxon>Pentapetalae</taxon>
        <taxon>asterids</taxon>
        <taxon>lamiids</taxon>
        <taxon>Solanales</taxon>
        <taxon>Solanaceae</taxon>
        <taxon>Solanoideae</taxon>
        <taxon>Solaneae</taxon>
        <taxon>Solanum</taxon>
        <taxon>Solanum subgen. Lycopersicon</taxon>
    </lineage>
</organism>
<sequence>MWNERQIRQHVPPILVPQRRLTHFDVDTFVEEVLVKDGEWLPGYPEALTGWYIFVCCHGSRDRRCGVCGPAIVSRLLEEIESNGLQGKVSVSPCSHIGGHKFAGNMIIYGRNTHKEVSGHWYGYVTPDDVPQLLEQHVAKGEIVDWLWRGQMGLSEDEQKASQQHRLSIYGGTDVDRGTINSNDVGIRTCGSQLEGMGCCQANGNVSCCQTTQPPVDADNFNLNQENAEFTTEKKSSFKRQVSRSSSGKGTRYRKAIWTPADNGIFSINSAWEIIRKKKSKDIINNSVWHKQLPFKIAFFIWRALRGKLPTNETIQKFGRDAVECYCCYRKGTDDIQHILITGNFAKYIWKYYAATVGAIQTATDLRSLLLYWKNLPSLNQP</sequence>
<dbReference type="PANTHER" id="PTHR31902:SF14">
    <property type="entry name" value="ACTIN PATCHES DISTAL PROTEIN 1"/>
    <property type="match status" value="1"/>
</dbReference>
<evidence type="ECO:0000313" key="2">
    <source>
        <dbReference type="EnsemblPlants" id="Solyc02g094751.1.1"/>
    </source>
</evidence>
<proteinExistence type="predicted"/>
<dbReference type="SUPFAM" id="SSF52833">
    <property type="entry name" value="Thioredoxin-like"/>
    <property type="match status" value="1"/>
</dbReference>
<accession>A0A3Q7FCH5</accession>
<dbReference type="InterPro" id="IPR036249">
    <property type="entry name" value="Thioredoxin-like_sf"/>
</dbReference>
<dbReference type="STRING" id="4081.A0A3Q7FCH5"/>
<dbReference type="Gramene" id="Solyc02g094751.1.1">
    <property type="protein sequence ID" value="Solyc02g094751.1.1"/>
    <property type="gene ID" value="Solyc02g094751.1"/>
</dbReference>
<dbReference type="AlphaFoldDB" id="A0A3Q7FCH5"/>
<evidence type="ECO:0000259" key="1">
    <source>
        <dbReference type="Pfam" id="PF13966"/>
    </source>
</evidence>
<name>A0A3Q7FCH5_SOLLC</name>
<dbReference type="EnsemblPlants" id="Solyc02g094751.1.1">
    <property type="protein sequence ID" value="Solyc02g094751.1.1"/>
    <property type="gene ID" value="Solyc02g094751.1"/>
</dbReference>
<dbReference type="Gene3D" id="3.40.30.10">
    <property type="entry name" value="Glutaredoxin"/>
    <property type="match status" value="1"/>
</dbReference>
<dbReference type="InterPro" id="IPR026960">
    <property type="entry name" value="RVT-Znf"/>
</dbReference>
<dbReference type="Pfam" id="PF06999">
    <property type="entry name" value="Suc_Fer-like"/>
    <property type="match status" value="1"/>
</dbReference>
<evidence type="ECO:0000313" key="3">
    <source>
        <dbReference type="Proteomes" id="UP000004994"/>
    </source>
</evidence>
<reference evidence="2" key="2">
    <citation type="submission" date="2019-01" db="UniProtKB">
        <authorList>
            <consortium name="EnsemblPlants"/>
        </authorList>
    </citation>
    <scope>IDENTIFICATION</scope>
    <source>
        <strain evidence="2">cv. Heinz 1706</strain>
    </source>
</reference>
<dbReference type="InParanoid" id="A0A3Q7FCH5"/>
<dbReference type="Proteomes" id="UP000004994">
    <property type="component" value="Chromosome 2"/>
</dbReference>
<dbReference type="FunFam" id="3.40.30.10:FF:000213">
    <property type="entry name" value="APD1p protein"/>
    <property type="match status" value="1"/>
</dbReference>
<dbReference type="CDD" id="cd03062">
    <property type="entry name" value="TRX_Fd_Sucrase"/>
    <property type="match status" value="1"/>
</dbReference>
<dbReference type="PANTHER" id="PTHR31902">
    <property type="entry name" value="ACTIN PATCHES DISTAL PROTEIN 1"/>
    <property type="match status" value="1"/>
</dbReference>
<dbReference type="InterPro" id="IPR009737">
    <property type="entry name" value="Aim32/Apd1-like"/>
</dbReference>
<feature type="domain" description="Reverse transcriptase zinc-binding" evidence="1">
    <location>
        <begin position="266"/>
        <end position="350"/>
    </location>
</feature>